<evidence type="ECO:0000256" key="1">
    <source>
        <dbReference type="SAM" id="MobiDB-lite"/>
    </source>
</evidence>
<evidence type="ECO:0008006" key="5">
    <source>
        <dbReference type="Google" id="ProtNLM"/>
    </source>
</evidence>
<name>A0ABW5DRI0_9PROT</name>
<comment type="caution">
    <text evidence="3">The sequence shown here is derived from an EMBL/GenBank/DDBJ whole genome shotgun (WGS) entry which is preliminary data.</text>
</comment>
<accession>A0ABW5DRI0</accession>
<feature type="chain" id="PRO_5045064803" description="Secreted protein" evidence="2">
    <location>
        <begin position="20"/>
        <end position="165"/>
    </location>
</feature>
<reference evidence="4" key="1">
    <citation type="journal article" date="2019" name="Int. J. Syst. Evol. Microbiol.">
        <title>The Global Catalogue of Microorganisms (GCM) 10K type strain sequencing project: providing services to taxonomists for standard genome sequencing and annotation.</title>
        <authorList>
            <consortium name="The Broad Institute Genomics Platform"/>
            <consortium name="The Broad Institute Genome Sequencing Center for Infectious Disease"/>
            <person name="Wu L."/>
            <person name="Ma J."/>
        </authorList>
    </citation>
    <scope>NUCLEOTIDE SEQUENCE [LARGE SCALE GENOMIC DNA]</scope>
    <source>
        <strain evidence="4">CGMCC 1.19062</strain>
    </source>
</reference>
<feature type="signal peptide" evidence="2">
    <location>
        <begin position="1"/>
        <end position="19"/>
    </location>
</feature>
<dbReference type="PROSITE" id="PS51257">
    <property type="entry name" value="PROKAR_LIPOPROTEIN"/>
    <property type="match status" value="1"/>
</dbReference>
<dbReference type="RefSeq" id="WP_379876768.1">
    <property type="nucleotide sequence ID" value="NZ_JBHUIP010000012.1"/>
</dbReference>
<dbReference type="Proteomes" id="UP001597295">
    <property type="component" value="Unassembled WGS sequence"/>
</dbReference>
<organism evidence="3 4">
    <name type="scientific">Lacibacterium aquatile</name>
    <dbReference type="NCBI Taxonomy" id="1168082"/>
    <lineage>
        <taxon>Bacteria</taxon>
        <taxon>Pseudomonadati</taxon>
        <taxon>Pseudomonadota</taxon>
        <taxon>Alphaproteobacteria</taxon>
        <taxon>Rhodospirillales</taxon>
        <taxon>Rhodospirillaceae</taxon>
    </lineage>
</organism>
<gene>
    <name evidence="3" type="ORF">ACFSM5_12630</name>
</gene>
<protein>
    <recommendedName>
        <fullName evidence="5">Secreted protein</fullName>
    </recommendedName>
</protein>
<proteinExistence type="predicted"/>
<feature type="region of interest" description="Disordered" evidence="1">
    <location>
        <begin position="24"/>
        <end position="43"/>
    </location>
</feature>
<evidence type="ECO:0000313" key="3">
    <source>
        <dbReference type="EMBL" id="MFD2263738.1"/>
    </source>
</evidence>
<evidence type="ECO:0000313" key="4">
    <source>
        <dbReference type="Proteomes" id="UP001597295"/>
    </source>
</evidence>
<dbReference type="EMBL" id="JBHUIP010000012">
    <property type="protein sequence ID" value="MFD2263738.1"/>
    <property type="molecule type" value="Genomic_DNA"/>
</dbReference>
<keyword evidence="2" id="KW-0732">Signal</keyword>
<evidence type="ECO:0000256" key="2">
    <source>
        <dbReference type="SAM" id="SignalP"/>
    </source>
</evidence>
<keyword evidence="4" id="KW-1185">Reference proteome</keyword>
<sequence>MIGRLSVAALATLALVGCASGPPQPSNIQAPTIAQGKDGRESGRGTLSAYNSGQDDRIELKTTLDGGEGFSGPLIQHRSTAREYQRSVYQPPVYYRGGFYYPDYDTYTPQLVTRYETEGTALLMGDKGRSMSCRFTFTRPNRSIFGGGFGECSVSDGTKLVVPNF</sequence>